<reference evidence="2 3" key="1">
    <citation type="submission" date="2019-03" db="EMBL/GenBank/DDBJ databases">
        <title>First draft genome of Liparis tanakae, snailfish: a comprehensive survey of snailfish specific genes.</title>
        <authorList>
            <person name="Kim W."/>
            <person name="Song I."/>
            <person name="Jeong J.-H."/>
            <person name="Kim D."/>
            <person name="Kim S."/>
            <person name="Ryu S."/>
            <person name="Song J.Y."/>
            <person name="Lee S.K."/>
        </authorList>
    </citation>
    <scope>NUCLEOTIDE SEQUENCE [LARGE SCALE GENOMIC DNA]</scope>
    <source>
        <tissue evidence="2">Muscle</tissue>
    </source>
</reference>
<keyword evidence="3" id="KW-1185">Reference proteome</keyword>
<proteinExistence type="predicted"/>
<evidence type="ECO:0000313" key="3">
    <source>
        <dbReference type="Proteomes" id="UP000314294"/>
    </source>
</evidence>
<feature type="compositionally biased region" description="Low complexity" evidence="1">
    <location>
        <begin position="53"/>
        <end position="67"/>
    </location>
</feature>
<dbReference type="EMBL" id="SRLO01000732">
    <property type="protein sequence ID" value="TNN47626.1"/>
    <property type="molecule type" value="Genomic_DNA"/>
</dbReference>
<organism evidence="2 3">
    <name type="scientific">Liparis tanakae</name>
    <name type="common">Tanaka's snailfish</name>
    <dbReference type="NCBI Taxonomy" id="230148"/>
    <lineage>
        <taxon>Eukaryota</taxon>
        <taxon>Metazoa</taxon>
        <taxon>Chordata</taxon>
        <taxon>Craniata</taxon>
        <taxon>Vertebrata</taxon>
        <taxon>Euteleostomi</taxon>
        <taxon>Actinopterygii</taxon>
        <taxon>Neopterygii</taxon>
        <taxon>Teleostei</taxon>
        <taxon>Neoteleostei</taxon>
        <taxon>Acanthomorphata</taxon>
        <taxon>Eupercaria</taxon>
        <taxon>Perciformes</taxon>
        <taxon>Cottioidei</taxon>
        <taxon>Cottales</taxon>
        <taxon>Liparidae</taxon>
        <taxon>Liparis</taxon>
    </lineage>
</organism>
<gene>
    <name evidence="2" type="ORF">EYF80_042187</name>
</gene>
<comment type="caution">
    <text evidence="2">The sequence shown here is derived from an EMBL/GenBank/DDBJ whole genome shotgun (WGS) entry which is preliminary data.</text>
</comment>
<dbReference type="Proteomes" id="UP000314294">
    <property type="component" value="Unassembled WGS sequence"/>
</dbReference>
<name>A0A4Z2G242_9TELE</name>
<feature type="region of interest" description="Disordered" evidence="1">
    <location>
        <begin position="1"/>
        <end position="73"/>
    </location>
</feature>
<dbReference type="AlphaFoldDB" id="A0A4Z2G242"/>
<evidence type="ECO:0000313" key="2">
    <source>
        <dbReference type="EMBL" id="TNN47626.1"/>
    </source>
</evidence>
<sequence length="73" mass="7683">MQTPPQSPPQIKAPVGRPAAPDGVKTSSSADANDTRGARAIARPFRHARDVRTPAVPAAVPPESANVFERTKN</sequence>
<accession>A0A4Z2G242</accession>
<evidence type="ECO:0000256" key="1">
    <source>
        <dbReference type="SAM" id="MobiDB-lite"/>
    </source>
</evidence>
<protein>
    <submittedName>
        <fullName evidence="2">Uncharacterized protein</fullName>
    </submittedName>
</protein>